<evidence type="ECO:0000313" key="3">
    <source>
        <dbReference type="EMBL" id="MBN2910900.1"/>
    </source>
</evidence>
<reference evidence="3" key="1">
    <citation type="journal article" date="2024" name="Int. J. Syst. Evol. Microbiol.">
        <title>Polycladomyces zharkentensis sp. nov., a novel thermophilic cellulose- and starch-degrading member of the Bacillota from a geothermal aquifer in Kazakhstan.</title>
        <authorList>
            <person name="Mashzhan A."/>
            <person name="Kistaubayeva A."/>
            <person name="Javier-Lopez R."/>
            <person name="Bissenova U."/>
            <person name="Bissenbay A."/>
            <person name="Birkeland N.K."/>
        </authorList>
    </citation>
    <scope>NUCLEOTIDE SEQUENCE</scope>
    <source>
        <strain evidence="3">ZKZ2T</strain>
    </source>
</reference>
<dbReference type="RefSeq" id="WP_205497229.1">
    <property type="nucleotide sequence ID" value="NZ_JAFHAP010000017.1"/>
</dbReference>
<feature type="region of interest" description="Disordered" evidence="1">
    <location>
        <begin position="1"/>
        <end position="27"/>
    </location>
</feature>
<accession>A0ABS2WMY4</accession>
<dbReference type="InterPro" id="IPR000086">
    <property type="entry name" value="NUDIX_hydrolase_dom"/>
</dbReference>
<protein>
    <submittedName>
        <fullName evidence="3">NUDIX domain-containing protein</fullName>
    </submittedName>
</protein>
<dbReference type="PROSITE" id="PS51462">
    <property type="entry name" value="NUDIX"/>
    <property type="match status" value="1"/>
</dbReference>
<dbReference type="Gene3D" id="3.90.79.10">
    <property type="entry name" value="Nucleoside Triphosphate Pyrophosphohydrolase"/>
    <property type="match status" value="1"/>
</dbReference>
<dbReference type="Pfam" id="PF00293">
    <property type="entry name" value="NUDIX"/>
    <property type="match status" value="1"/>
</dbReference>
<evidence type="ECO:0000313" key="4">
    <source>
        <dbReference type="Proteomes" id="UP001177120"/>
    </source>
</evidence>
<keyword evidence="4" id="KW-1185">Reference proteome</keyword>
<sequence>MKESGFNIVRGSGHSPRTLVGAKEERPSHWSLPGGGVEWGESTIVTLHREMQNAGRVVWRSDSGTIGMNHRKNFFTFEGEAYHEIGFYYLMRLPTDTPFLNEAAPFTVEENHLLFRWVPVSQLEKTKCFIRFVCAKE</sequence>
<evidence type="ECO:0000256" key="1">
    <source>
        <dbReference type="SAM" id="MobiDB-lite"/>
    </source>
</evidence>
<comment type="caution">
    <text evidence="3">The sequence shown here is derived from an EMBL/GenBank/DDBJ whole genome shotgun (WGS) entry which is preliminary data.</text>
</comment>
<dbReference type="InterPro" id="IPR015797">
    <property type="entry name" value="NUDIX_hydrolase-like_dom_sf"/>
</dbReference>
<organism evidence="3 4">
    <name type="scientific">Polycladomyces zharkentensis</name>
    <dbReference type="NCBI Taxonomy" id="2807616"/>
    <lineage>
        <taxon>Bacteria</taxon>
        <taxon>Bacillati</taxon>
        <taxon>Bacillota</taxon>
        <taxon>Bacilli</taxon>
        <taxon>Bacillales</taxon>
        <taxon>Thermoactinomycetaceae</taxon>
        <taxon>Polycladomyces</taxon>
    </lineage>
</organism>
<dbReference type="Proteomes" id="UP001177120">
    <property type="component" value="Unassembled WGS sequence"/>
</dbReference>
<feature type="domain" description="Nudix hydrolase" evidence="2">
    <location>
        <begin position="1"/>
        <end position="137"/>
    </location>
</feature>
<evidence type="ECO:0000259" key="2">
    <source>
        <dbReference type="PROSITE" id="PS51462"/>
    </source>
</evidence>
<proteinExistence type="predicted"/>
<dbReference type="EMBL" id="JAFHAP010000017">
    <property type="protein sequence ID" value="MBN2910900.1"/>
    <property type="molecule type" value="Genomic_DNA"/>
</dbReference>
<name>A0ABS2WMY4_9BACL</name>
<dbReference type="SUPFAM" id="SSF55811">
    <property type="entry name" value="Nudix"/>
    <property type="match status" value="1"/>
</dbReference>
<gene>
    <name evidence="3" type="ORF">JQC72_15475</name>
</gene>